<dbReference type="EMBL" id="LGTW01000003">
    <property type="protein sequence ID" value="KWX25274.1"/>
    <property type="molecule type" value="Genomic_DNA"/>
</dbReference>
<sequence length="254" mass="28131">MLTGPPPTGYYAQWLANAERQGIAPEVLVEIARRHGITPEDFEIFDGMKEIKDTDGKSFFLLPDDISGDDARKAVLMTYILNAGTDYGDAGRRPGVKNDFAETPYSADEVQRIIDRQEDNSWSYNDDVGFVHGNGGRLVTTPNGMMMGLGGNELQDLYSAKGGTAWGDTFMVNIDDPADPAAQLEDIVESGRAWYTDDNGKPYEGSLDLDRLLHHEERHSQQWAEHEHLGMGWRLLTDSRGLEEDAGLSDGGYN</sequence>
<dbReference type="Proteomes" id="UP000193964">
    <property type="component" value="Unassembled WGS sequence"/>
</dbReference>
<keyword evidence="3" id="KW-1185">Reference proteome</keyword>
<dbReference type="Proteomes" id="UP000070612">
    <property type="component" value="Unassembled WGS sequence"/>
</dbReference>
<evidence type="ECO:0000313" key="2">
    <source>
        <dbReference type="EMBL" id="ORX17534.1"/>
    </source>
</evidence>
<evidence type="ECO:0000313" key="4">
    <source>
        <dbReference type="Proteomes" id="UP000193964"/>
    </source>
</evidence>
<protein>
    <submittedName>
        <fullName evidence="1">Uncharacterized protein</fullName>
    </submittedName>
</protein>
<accession>A0A132PSN3</accession>
<dbReference type="AlphaFoldDB" id="A0A132PSN3"/>
<evidence type="ECO:0000313" key="3">
    <source>
        <dbReference type="Proteomes" id="UP000070612"/>
    </source>
</evidence>
<organism evidence="1 3">
    <name type="scientific">Mycolicibacterium wolinskyi</name>
    <dbReference type="NCBI Taxonomy" id="59750"/>
    <lineage>
        <taxon>Bacteria</taxon>
        <taxon>Bacillati</taxon>
        <taxon>Actinomycetota</taxon>
        <taxon>Actinomycetes</taxon>
        <taxon>Mycobacteriales</taxon>
        <taxon>Mycobacteriaceae</taxon>
        <taxon>Mycolicibacterium</taxon>
    </lineage>
</organism>
<reference evidence="1 3" key="1">
    <citation type="submission" date="2015-07" db="EMBL/GenBank/DDBJ databases">
        <title>A draft genome sequence of Mycobacterium wolinskyi.</title>
        <authorList>
            <person name="de Man T.J."/>
            <person name="Perry K.A."/>
            <person name="Coulliette A.D."/>
            <person name="Jensen B."/>
            <person name="Toney N.C."/>
            <person name="Limbago B.M."/>
            <person name="Noble-Wang J."/>
        </authorList>
    </citation>
    <scope>NUCLEOTIDE SEQUENCE [LARGE SCALE GENOMIC DNA]</scope>
    <source>
        <strain evidence="1 3">CDC_01</strain>
    </source>
</reference>
<gene>
    <name evidence="1" type="ORF">AFM11_07330</name>
    <name evidence="2" type="ORF">AWC31_17385</name>
</gene>
<dbReference type="STRING" id="59750.AWC31_17385"/>
<evidence type="ECO:0000313" key="1">
    <source>
        <dbReference type="EMBL" id="KWX25274.1"/>
    </source>
</evidence>
<name>A0A132PSN3_9MYCO</name>
<proteinExistence type="predicted"/>
<dbReference type="EMBL" id="LQQA01000007">
    <property type="protein sequence ID" value="ORX17534.1"/>
    <property type="molecule type" value="Genomic_DNA"/>
</dbReference>
<reference evidence="2 4" key="2">
    <citation type="submission" date="2016-01" db="EMBL/GenBank/DDBJ databases">
        <title>The new phylogeny of the genus Mycobacterium.</title>
        <authorList>
            <person name="Tarcisio F."/>
            <person name="Conor M."/>
            <person name="Antonella G."/>
            <person name="Elisabetta G."/>
            <person name="Giulia F.S."/>
            <person name="Sara T."/>
            <person name="Anna F."/>
            <person name="Clotilde B."/>
            <person name="Roberto B."/>
            <person name="Veronica D.S."/>
            <person name="Fabio R."/>
            <person name="Monica P."/>
            <person name="Olivier J."/>
            <person name="Enrico T."/>
            <person name="Nicola S."/>
        </authorList>
    </citation>
    <scope>NUCLEOTIDE SEQUENCE [LARGE SCALE GENOMIC DNA]</scope>
    <source>
        <strain evidence="2 4">ATCC 700010</strain>
    </source>
</reference>
<comment type="caution">
    <text evidence="1">The sequence shown here is derived from an EMBL/GenBank/DDBJ whole genome shotgun (WGS) entry which is preliminary data.</text>
</comment>
<dbReference type="PATRIC" id="fig|59750.3.peg.4666"/>